<dbReference type="InterPro" id="IPR009057">
    <property type="entry name" value="Homeodomain-like_sf"/>
</dbReference>
<comment type="subcellular location">
    <subcellularLocation>
        <location evidence="1">Cytoplasm</location>
    </subcellularLocation>
</comment>
<keyword evidence="3 7" id="KW-0238">DNA-binding</keyword>
<dbReference type="SMART" id="SM00342">
    <property type="entry name" value="HTH_ARAC"/>
    <property type="match status" value="1"/>
</dbReference>
<dbReference type="PROSITE" id="PS00041">
    <property type="entry name" value="HTH_ARAC_FAMILY_1"/>
    <property type="match status" value="1"/>
</dbReference>
<protein>
    <submittedName>
        <fullName evidence="7">AraC-type DNA-binding protein</fullName>
    </submittedName>
</protein>
<dbReference type="SUPFAM" id="SSF46689">
    <property type="entry name" value="Homeodomain-like"/>
    <property type="match status" value="2"/>
</dbReference>
<dbReference type="PANTHER" id="PTHR46796">
    <property type="entry name" value="HTH-TYPE TRANSCRIPTIONAL ACTIVATOR RHAS-RELATED"/>
    <property type="match status" value="1"/>
</dbReference>
<dbReference type="GO" id="GO:0005737">
    <property type="term" value="C:cytoplasm"/>
    <property type="evidence" value="ECO:0007669"/>
    <property type="project" value="UniProtKB-SubCell"/>
</dbReference>
<keyword evidence="2" id="KW-0805">Transcription regulation</keyword>
<evidence type="ECO:0000259" key="6">
    <source>
        <dbReference type="PROSITE" id="PS01124"/>
    </source>
</evidence>
<dbReference type="EMBL" id="FNCO01000001">
    <property type="protein sequence ID" value="SDG13199.1"/>
    <property type="molecule type" value="Genomic_DNA"/>
</dbReference>
<dbReference type="OrthoDB" id="5740883at2"/>
<dbReference type="Gene3D" id="1.10.10.60">
    <property type="entry name" value="Homeodomain-like"/>
    <property type="match status" value="2"/>
</dbReference>
<name>A0A1G7RSK3_9PSED</name>
<dbReference type="InterPro" id="IPR018062">
    <property type="entry name" value="HTH_AraC-typ_CS"/>
</dbReference>
<dbReference type="RefSeq" id="WP_083370567.1">
    <property type="nucleotide sequence ID" value="NZ_FNCO01000001.1"/>
</dbReference>
<organism evidence="7 8">
    <name type="scientific">Pseudomonas abietaniphila</name>
    <dbReference type="NCBI Taxonomy" id="89065"/>
    <lineage>
        <taxon>Bacteria</taxon>
        <taxon>Pseudomonadati</taxon>
        <taxon>Pseudomonadota</taxon>
        <taxon>Gammaproteobacteria</taxon>
        <taxon>Pseudomonadales</taxon>
        <taxon>Pseudomonadaceae</taxon>
        <taxon>Pseudomonas</taxon>
    </lineage>
</organism>
<dbReference type="STRING" id="89065.SAMN05216605_101230"/>
<evidence type="ECO:0000313" key="8">
    <source>
        <dbReference type="Proteomes" id="UP000182894"/>
    </source>
</evidence>
<dbReference type="Pfam" id="PF12833">
    <property type="entry name" value="HTH_18"/>
    <property type="match status" value="1"/>
</dbReference>
<evidence type="ECO:0000313" key="7">
    <source>
        <dbReference type="EMBL" id="SDG13199.1"/>
    </source>
</evidence>
<dbReference type="PRINTS" id="PR00032">
    <property type="entry name" value="HTHARAC"/>
</dbReference>
<evidence type="ECO:0000256" key="1">
    <source>
        <dbReference type="ARBA" id="ARBA00004496"/>
    </source>
</evidence>
<dbReference type="AlphaFoldDB" id="A0A1G7RSK3"/>
<evidence type="ECO:0000256" key="5">
    <source>
        <dbReference type="ARBA" id="ARBA00037345"/>
    </source>
</evidence>
<evidence type="ECO:0000256" key="4">
    <source>
        <dbReference type="ARBA" id="ARBA00023163"/>
    </source>
</evidence>
<dbReference type="GO" id="GO:0003700">
    <property type="term" value="F:DNA-binding transcription factor activity"/>
    <property type="evidence" value="ECO:0007669"/>
    <property type="project" value="InterPro"/>
</dbReference>
<comment type="function">
    <text evidence="5">Regulatory protein of the TOL plasmid xyl operons. XylS activates the xylXYZLTEGFJQKIH operon required for the degradation of toluene, m-xylene and p-xylene.</text>
</comment>
<dbReference type="InterPro" id="IPR018060">
    <property type="entry name" value="HTH_AraC"/>
</dbReference>
<proteinExistence type="predicted"/>
<keyword evidence="8" id="KW-1185">Reference proteome</keyword>
<dbReference type="InterPro" id="IPR050204">
    <property type="entry name" value="AraC_XylS_family_regulators"/>
</dbReference>
<evidence type="ECO:0000256" key="2">
    <source>
        <dbReference type="ARBA" id="ARBA00023015"/>
    </source>
</evidence>
<dbReference type="PANTHER" id="PTHR46796:SF14">
    <property type="entry name" value="TRANSCRIPTIONAL REGULATORY PROTEIN"/>
    <property type="match status" value="1"/>
</dbReference>
<dbReference type="GO" id="GO:0009893">
    <property type="term" value="P:positive regulation of metabolic process"/>
    <property type="evidence" value="ECO:0007669"/>
    <property type="project" value="UniProtKB-ARBA"/>
</dbReference>
<evidence type="ECO:0000256" key="3">
    <source>
        <dbReference type="ARBA" id="ARBA00023125"/>
    </source>
</evidence>
<dbReference type="InterPro" id="IPR020449">
    <property type="entry name" value="Tscrpt_reg_AraC-type_HTH"/>
</dbReference>
<dbReference type="GO" id="GO:0043565">
    <property type="term" value="F:sequence-specific DNA binding"/>
    <property type="evidence" value="ECO:0007669"/>
    <property type="project" value="InterPro"/>
</dbReference>
<sequence length="247" mass="27413">MGAPPFVVVFLRRIVMAGKEASGAVSPISSDAEDIRVVMLPGIKLTRLERSMESYSGGALLKSAKANPADPGSLFFDTRLYDDGSSARAAGLIEEPGFSSRFCNEYDRTEPQAEVDDQQSPKRTQENLAPWRVKRAKALMIELMDQGCSIERVANECAISRSHFSRAFKNATGLAPHDWLRQEKIRRAEALLRTGRVPISRVAQECGFSDQSYFTRVFRQLKGVSPRRWQSQNCGEVTHLVDVAASC</sequence>
<feature type="domain" description="HTH araC/xylS-type" evidence="6">
    <location>
        <begin position="134"/>
        <end position="232"/>
    </location>
</feature>
<reference evidence="8" key="1">
    <citation type="submission" date="2016-10" db="EMBL/GenBank/DDBJ databases">
        <authorList>
            <person name="Varghese N."/>
            <person name="Submissions S."/>
        </authorList>
    </citation>
    <scope>NUCLEOTIDE SEQUENCE [LARGE SCALE GENOMIC DNA]</scope>
    <source>
        <strain evidence="8">ATCC 700689</strain>
    </source>
</reference>
<dbReference type="PROSITE" id="PS01124">
    <property type="entry name" value="HTH_ARAC_FAMILY_2"/>
    <property type="match status" value="1"/>
</dbReference>
<gene>
    <name evidence="7" type="ORF">SAMN05216605_101230</name>
</gene>
<dbReference type="Proteomes" id="UP000182894">
    <property type="component" value="Unassembled WGS sequence"/>
</dbReference>
<accession>A0A1G7RSK3</accession>
<keyword evidence="4" id="KW-0804">Transcription</keyword>